<dbReference type="OrthoDB" id="6638317at2"/>
<evidence type="ECO:0000259" key="2">
    <source>
        <dbReference type="Pfam" id="PF14258"/>
    </source>
</evidence>
<evidence type="ECO:0000313" key="4">
    <source>
        <dbReference type="Proteomes" id="UP000317839"/>
    </source>
</evidence>
<evidence type="ECO:0000313" key="3">
    <source>
        <dbReference type="EMBL" id="TQV72386.1"/>
    </source>
</evidence>
<comment type="caution">
    <text evidence="3">The sequence shown here is derived from an EMBL/GenBank/DDBJ whole genome shotgun (WGS) entry which is preliminary data.</text>
</comment>
<keyword evidence="1" id="KW-1133">Transmembrane helix</keyword>
<dbReference type="AlphaFoldDB" id="A0A545T589"/>
<dbReference type="InterPro" id="IPR025646">
    <property type="entry name" value="DUF4350"/>
</dbReference>
<dbReference type="RefSeq" id="WP_142943716.1">
    <property type="nucleotide sequence ID" value="NZ_VIKR01000005.1"/>
</dbReference>
<dbReference type="Pfam" id="PF14258">
    <property type="entry name" value="DUF4350"/>
    <property type="match status" value="1"/>
</dbReference>
<protein>
    <recommendedName>
        <fullName evidence="2">DUF4350 domain-containing protein</fullName>
    </recommendedName>
</protein>
<organism evidence="3 4">
    <name type="scientific">Aliikangiella marina</name>
    <dbReference type="NCBI Taxonomy" id="1712262"/>
    <lineage>
        <taxon>Bacteria</taxon>
        <taxon>Pseudomonadati</taxon>
        <taxon>Pseudomonadota</taxon>
        <taxon>Gammaproteobacteria</taxon>
        <taxon>Oceanospirillales</taxon>
        <taxon>Pleioneaceae</taxon>
        <taxon>Aliikangiella</taxon>
    </lineage>
</organism>
<gene>
    <name evidence="3" type="ORF">FLL45_19435</name>
</gene>
<keyword evidence="4" id="KW-1185">Reference proteome</keyword>
<evidence type="ECO:0000256" key="1">
    <source>
        <dbReference type="SAM" id="Phobius"/>
    </source>
</evidence>
<proteinExistence type="predicted"/>
<dbReference type="Proteomes" id="UP000317839">
    <property type="component" value="Unassembled WGS sequence"/>
</dbReference>
<name>A0A545T589_9GAMM</name>
<keyword evidence="1" id="KW-0472">Membrane</keyword>
<accession>A0A545T589</accession>
<keyword evidence="1" id="KW-0812">Transmembrane</keyword>
<feature type="domain" description="DUF4350" evidence="2">
    <location>
        <begin position="44"/>
        <end position="246"/>
    </location>
</feature>
<feature type="transmembrane region" description="Helical" evidence="1">
    <location>
        <begin position="6"/>
        <end position="28"/>
    </location>
</feature>
<sequence length="397" mass="45638">MNKFAISRVTWIIVGSAIMFTLICIWFFKSFNKVPVEIPLGYSSEAKRNPFLAAEKFLQKVSIKFESRSDFGLFDELSARDDTSGEQNDSFLGEFDTVLINGSRIGMSTLRRENMKRWIENGGHLVLVATELYEYEFESSRDKFLDEVGLRYYETGSDYDYYEDEGNLTLLNFEDAEQPTEIHFHGTGYIEDTSGDASFIAGPQDVDQFIQYPMGEGLLTVVIDFSIFRNGRIRQHDHAMFLAQLIGNSPKAWLVYNREQPSLLSMMIQHGPLMLISSLALLFLILIGQLWRRGPAKQDTPPVQREIMQHIAAAGEFSFRTDQGNRLLHDLMESIHNRMGQLVFGYQRLTPQKQIIKLSHITGIDKNELAGLWQIENENQDTFVQKVQLIQEIRKHL</sequence>
<feature type="transmembrane region" description="Helical" evidence="1">
    <location>
        <begin position="273"/>
        <end position="291"/>
    </location>
</feature>
<reference evidence="3 4" key="1">
    <citation type="submission" date="2019-06" db="EMBL/GenBank/DDBJ databases">
        <title>Draft genome of Aliikangiella marina GYP-15.</title>
        <authorList>
            <person name="Wang G."/>
        </authorList>
    </citation>
    <scope>NUCLEOTIDE SEQUENCE [LARGE SCALE GENOMIC DNA]</scope>
    <source>
        <strain evidence="3 4">GYP-15</strain>
    </source>
</reference>
<dbReference type="EMBL" id="VIKR01000005">
    <property type="protein sequence ID" value="TQV72386.1"/>
    <property type="molecule type" value="Genomic_DNA"/>
</dbReference>